<organism evidence="1 2">
    <name type="scientific">Glutamicibacter protophormiae</name>
    <name type="common">Brevibacterium protophormiae</name>
    <dbReference type="NCBI Taxonomy" id="37930"/>
    <lineage>
        <taxon>Bacteria</taxon>
        <taxon>Bacillati</taxon>
        <taxon>Actinomycetota</taxon>
        <taxon>Actinomycetes</taxon>
        <taxon>Micrococcales</taxon>
        <taxon>Micrococcaceae</taxon>
        <taxon>Glutamicibacter</taxon>
    </lineage>
</organism>
<dbReference type="RefSeq" id="WP_188948441.1">
    <property type="nucleotide sequence ID" value="NZ_BMPH01000007.1"/>
</dbReference>
<evidence type="ECO:0000313" key="1">
    <source>
        <dbReference type="EMBL" id="MBP2398289.1"/>
    </source>
</evidence>
<accession>A0ABS4XP55</accession>
<name>A0ABS4XP55_GLUPR</name>
<protein>
    <submittedName>
        <fullName evidence="1">Uncharacterized protein</fullName>
    </submittedName>
</protein>
<keyword evidence="2" id="KW-1185">Reference proteome</keyword>
<dbReference type="EMBL" id="JAGIOJ010000001">
    <property type="protein sequence ID" value="MBP2398289.1"/>
    <property type="molecule type" value="Genomic_DNA"/>
</dbReference>
<reference evidence="1 2" key="1">
    <citation type="submission" date="2021-03" db="EMBL/GenBank/DDBJ databases">
        <title>Sequencing the genomes of 1000 actinobacteria strains.</title>
        <authorList>
            <person name="Klenk H.-P."/>
        </authorList>
    </citation>
    <scope>NUCLEOTIDE SEQUENCE [LARGE SCALE GENOMIC DNA]</scope>
    <source>
        <strain evidence="1 2">DSM 20168</strain>
    </source>
</reference>
<evidence type="ECO:0000313" key="2">
    <source>
        <dbReference type="Proteomes" id="UP001195422"/>
    </source>
</evidence>
<dbReference type="Proteomes" id="UP001195422">
    <property type="component" value="Unassembled WGS sequence"/>
</dbReference>
<sequence>MMFTRRPDGTLLLGDSHVYGNTVDPFLDEWWTDRLVGEISKVLGAPLQITQRWQGVYASSALTSLLVEEPDEQTRVVTVTSGIGMTMSFGIAAESIDTICPENASAFAAG</sequence>
<proteinExistence type="predicted"/>
<gene>
    <name evidence="1" type="ORF">JOF39_001370</name>
</gene>
<comment type="caution">
    <text evidence="1">The sequence shown here is derived from an EMBL/GenBank/DDBJ whole genome shotgun (WGS) entry which is preliminary data.</text>
</comment>